<dbReference type="Pfam" id="PF05705">
    <property type="entry name" value="DUF829"/>
    <property type="match status" value="1"/>
</dbReference>
<organism evidence="7 8">
    <name type="scientific">Aspergillus sydowii CBS 593.65</name>
    <dbReference type="NCBI Taxonomy" id="1036612"/>
    <lineage>
        <taxon>Eukaryota</taxon>
        <taxon>Fungi</taxon>
        <taxon>Dikarya</taxon>
        <taxon>Ascomycota</taxon>
        <taxon>Pezizomycotina</taxon>
        <taxon>Eurotiomycetes</taxon>
        <taxon>Eurotiomycetidae</taxon>
        <taxon>Eurotiales</taxon>
        <taxon>Aspergillaceae</taxon>
        <taxon>Aspergillus</taxon>
        <taxon>Aspergillus subgen. Nidulantes</taxon>
    </lineage>
</organism>
<keyword evidence="8" id="KW-1185">Reference proteome</keyword>
<evidence type="ECO:0000313" key="8">
    <source>
        <dbReference type="Proteomes" id="UP000184356"/>
    </source>
</evidence>
<keyword evidence="5" id="KW-0539">Nucleus</keyword>
<dbReference type="VEuPathDB" id="FungiDB:ASPSYDRAFT_50141"/>
<evidence type="ECO:0000256" key="5">
    <source>
        <dbReference type="ARBA" id="ARBA00023242"/>
    </source>
</evidence>
<comment type="subcellular location">
    <subcellularLocation>
        <location evidence="6">Endomembrane system</location>
        <topology evidence="6">Single-pass membrane protein</topology>
    </subcellularLocation>
    <subcellularLocation>
        <location evidence="1">Nucleus membrane</location>
    </subcellularLocation>
</comment>
<dbReference type="AlphaFoldDB" id="A0A1L9T3V2"/>
<keyword evidence="3" id="KW-1133">Transmembrane helix</keyword>
<dbReference type="GeneID" id="63764080"/>
<dbReference type="PANTHER" id="PTHR12265:SF30">
    <property type="entry name" value="TRANSMEMBRANE PROTEIN 53"/>
    <property type="match status" value="1"/>
</dbReference>
<evidence type="ECO:0008006" key="9">
    <source>
        <dbReference type="Google" id="ProtNLM"/>
    </source>
</evidence>
<dbReference type="GO" id="GO:0031965">
    <property type="term" value="C:nuclear membrane"/>
    <property type="evidence" value="ECO:0007669"/>
    <property type="project" value="UniProtKB-SubCell"/>
</dbReference>
<evidence type="ECO:0000256" key="3">
    <source>
        <dbReference type="ARBA" id="ARBA00022989"/>
    </source>
</evidence>
<dbReference type="Proteomes" id="UP000184356">
    <property type="component" value="Unassembled WGS sequence"/>
</dbReference>
<sequence>MEPIGTNIHLRIPPTPPTSLIILCTWLGGASPRRIAKYTDGYASHFPDAAILLITTTLSDITLRSFSAIRDRLAPARKRIAQLIHPSSGFNSDSDSPIPVLLHIFSHGGSNTATQLVQSIKAADPAAHRGFTSALKLVIFDCCPGDSSLLRSYNAAAVSLPSPTEQPFAHFVGKSVLYPAIGTISALQAVGAMRSVEDLRTELNDPALFGTSARRFYLYSREDEMVRWQDVERHLREGREKGFVADGVRFDAGPHCALAMVDEERYWNSVQRAWEAKILSRL</sequence>
<keyword evidence="2" id="KW-0812">Transmembrane</keyword>
<keyword evidence="4" id="KW-0472">Membrane</keyword>
<reference evidence="8" key="1">
    <citation type="journal article" date="2017" name="Genome Biol.">
        <title>Comparative genomics reveals high biological diversity and specific adaptations in the industrially and medically important fungal genus Aspergillus.</title>
        <authorList>
            <person name="de Vries R.P."/>
            <person name="Riley R."/>
            <person name="Wiebenga A."/>
            <person name="Aguilar-Osorio G."/>
            <person name="Amillis S."/>
            <person name="Uchima C.A."/>
            <person name="Anderluh G."/>
            <person name="Asadollahi M."/>
            <person name="Askin M."/>
            <person name="Barry K."/>
            <person name="Battaglia E."/>
            <person name="Bayram O."/>
            <person name="Benocci T."/>
            <person name="Braus-Stromeyer S.A."/>
            <person name="Caldana C."/>
            <person name="Canovas D."/>
            <person name="Cerqueira G.C."/>
            <person name="Chen F."/>
            <person name="Chen W."/>
            <person name="Choi C."/>
            <person name="Clum A."/>
            <person name="Dos Santos R.A."/>
            <person name="Damasio A.R."/>
            <person name="Diallinas G."/>
            <person name="Emri T."/>
            <person name="Fekete E."/>
            <person name="Flipphi M."/>
            <person name="Freyberg S."/>
            <person name="Gallo A."/>
            <person name="Gournas C."/>
            <person name="Habgood R."/>
            <person name="Hainaut M."/>
            <person name="Harispe M.L."/>
            <person name="Henrissat B."/>
            <person name="Hilden K.S."/>
            <person name="Hope R."/>
            <person name="Hossain A."/>
            <person name="Karabika E."/>
            <person name="Karaffa L."/>
            <person name="Karanyi Z."/>
            <person name="Krasevec N."/>
            <person name="Kuo A."/>
            <person name="Kusch H."/>
            <person name="LaButti K."/>
            <person name="Lagendijk E.L."/>
            <person name="Lapidus A."/>
            <person name="Levasseur A."/>
            <person name="Lindquist E."/>
            <person name="Lipzen A."/>
            <person name="Logrieco A.F."/>
            <person name="MacCabe A."/>
            <person name="Maekelae M.R."/>
            <person name="Malavazi I."/>
            <person name="Melin P."/>
            <person name="Meyer V."/>
            <person name="Mielnichuk N."/>
            <person name="Miskei M."/>
            <person name="Molnar A.P."/>
            <person name="Mule G."/>
            <person name="Ngan C.Y."/>
            <person name="Orejas M."/>
            <person name="Orosz E."/>
            <person name="Ouedraogo J.P."/>
            <person name="Overkamp K.M."/>
            <person name="Park H.-S."/>
            <person name="Perrone G."/>
            <person name="Piumi F."/>
            <person name="Punt P.J."/>
            <person name="Ram A.F."/>
            <person name="Ramon A."/>
            <person name="Rauscher S."/>
            <person name="Record E."/>
            <person name="Riano-Pachon D.M."/>
            <person name="Robert V."/>
            <person name="Roehrig J."/>
            <person name="Ruller R."/>
            <person name="Salamov A."/>
            <person name="Salih N.S."/>
            <person name="Samson R.A."/>
            <person name="Sandor E."/>
            <person name="Sanguinetti M."/>
            <person name="Schuetze T."/>
            <person name="Sepcic K."/>
            <person name="Shelest E."/>
            <person name="Sherlock G."/>
            <person name="Sophianopoulou V."/>
            <person name="Squina F.M."/>
            <person name="Sun H."/>
            <person name="Susca A."/>
            <person name="Todd R.B."/>
            <person name="Tsang A."/>
            <person name="Unkles S.E."/>
            <person name="van de Wiele N."/>
            <person name="van Rossen-Uffink D."/>
            <person name="Oliveira J.V."/>
            <person name="Vesth T.C."/>
            <person name="Visser J."/>
            <person name="Yu J.-H."/>
            <person name="Zhou M."/>
            <person name="Andersen M.R."/>
            <person name="Archer D.B."/>
            <person name="Baker S.E."/>
            <person name="Benoit I."/>
            <person name="Brakhage A.A."/>
            <person name="Braus G.H."/>
            <person name="Fischer R."/>
            <person name="Frisvad J.C."/>
            <person name="Goldman G.H."/>
            <person name="Houbraken J."/>
            <person name="Oakley B."/>
            <person name="Pocsi I."/>
            <person name="Scazzocchio C."/>
            <person name="Seiboth B."/>
            <person name="vanKuyk P.A."/>
            <person name="Wortman J."/>
            <person name="Dyer P.S."/>
            <person name="Grigoriev I.V."/>
        </authorList>
    </citation>
    <scope>NUCLEOTIDE SEQUENCE [LARGE SCALE GENOMIC DNA]</scope>
    <source>
        <strain evidence="8">CBS 593.65</strain>
    </source>
</reference>
<dbReference type="OrthoDB" id="77878at2759"/>
<protein>
    <recommendedName>
        <fullName evidence="9">DNA repair protein (Rad57)</fullName>
    </recommendedName>
</protein>
<proteinExistence type="predicted"/>
<evidence type="ECO:0000313" key="7">
    <source>
        <dbReference type="EMBL" id="OJJ54130.1"/>
    </source>
</evidence>
<evidence type="ECO:0000256" key="2">
    <source>
        <dbReference type="ARBA" id="ARBA00022692"/>
    </source>
</evidence>
<dbReference type="RefSeq" id="XP_040697936.1">
    <property type="nucleotide sequence ID" value="XM_040848007.1"/>
</dbReference>
<name>A0A1L9T3V2_9EURO</name>
<accession>A0A1L9T3V2</accession>
<evidence type="ECO:0000256" key="1">
    <source>
        <dbReference type="ARBA" id="ARBA00004126"/>
    </source>
</evidence>
<evidence type="ECO:0000256" key="6">
    <source>
        <dbReference type="ARBA" id="ARBA00037847"/>
    </source>
</evidence>
<evidence type="ECO:0000256" key="4">
    <source>
        <dbReference type="ARBA" id="ARBA00023136"/>
    </source>
</evidence>
<gene>
    <name evidence="7" type="ORF">ASPSYDRAFT_50141</name>
</gene>
<dbReference type="EMBL" id="KV878595">
    <property type="protein sequence ID" value="OJJ54130.1"/>
    <property type="molecule type" value="Genomic_DNA"/>
</dbReference>
<dbReference type="PANTHER" id="PTHR12265">
    <property type="entry name" value="TRANSMEMBRANE PROTEIN 53"/>
    <property type="match status" value="1"/>
</dbReference>
<dbReference type="InterPro" id="IPR008547">
    <property type="entry name" value="DUF829_TMEM53"/>
</dbReference>